<dbReference type="CDD" id="cd00180">
    <property type="entry name" value="PKc"/>
    <property type="match status" value="1"/>
</dbReference>
<dbReference type="PROSITE" id="PS00107">
    <property type="entry name" value="PROTEIN_KINASE_ATP"/>
    <property type="match status" value="1"/>
</dbReference>
<dbReference type="Proteomes" id="UP000705867">
    <property type="component" value="Unassembled WGS sequence"/>
</dbReference>
<dbReference type="SUPFAM" id="SSF56112">
    <property type="entry name" value="Protein kinase-like (PK-like)"/>
    <property type="match status" value="1"/>
</dbReference>
<evidence type="ECO:0000256" key="7">
    <source>
        <dbReference type="SAM" id="MobiDB-lite"/>
    </source>
</evidence>
<organism evidence="9 10">
    <name type="scientific">Candidatus Nitrobium versatile</name>
    <dbReference type="NCBI Taxonomy" id="2884831"/>
    <lineage>
        <taxon>Bacteria</taxon>
        <taxon>Pseudomonadati</taxon>
        <taxon>Nitrospirota</taxon>
        <taxon>Nitrospiria</taxon>
        <taxon>Nitrospirales</taxon>
        <taxon>Nitrospiraceae</taxon>
        <taxon>Candidatus Nitrobium</taxon>
    </lineage>
</organism>
<reference evidence="9" key="1">
    <citation type="journal article" date="2021" name="bioRxiv">
        <title>Unraveling nitrogen, sulfur and carbon metabolic pathways and microbial community transcriptional responses to substrate deprivation and toxicity stresses in a bioreactor mimicking anoxic brackish coastal sediment conditions.</title>
        <authorList>
            <person name="Martins P.D."/>
            <person name="Echeveste M.J."/>
            <person name="Arshad A."/>
            <person name="Kurth J."/>
            <person name="Ouboter H."/>
            <person name="Jetten M.S.M."/>
            <person name="Welte C.U."/>
        </authorList>
    </citation>
    <scope>NUCLEOTIDE SEQUENCE</scope>
    <source>
        <strain evidence="9">MAG_39</strain>
    </source>
</reference>
<accession>A0A953M0T6</accession>
<comment type="caution">
    <text evidence="9">The sequence shown here is derived from an EMBL/GenBank/DDBJ whole genome shotgun (WGS) entry which is preliminary data.</text>
</comment>
<reference evidence="9" key="2">
    <citation type="submission" date="2021-08" db="EMBL/GenBank/DDBJ databases">
        <authorList>
            <person name="Dalcin Martins P."/>
        </authorList>
    </citation>
    <scope>NUCLEOTIDE SEQUENCE</scope>
    <source>
        <strain evidence="9">MAG_39</strain>
    </source>
</reference>
<evidence type="ECO:0000256" key="3">
    <source>
        <dbReference type="ARBA" id="ARBA00022741"/>
    </source>
</evidence>
<dbReference type="PROSITE" id="PS50011">
    <property type="entry name" value="PROTEIN_KINASE_DOM"/>
    <property type="match status" value="1"/>
</dbReference>
<feature type="region of interest" description="Disordered" evidence="7">
    <location>
        <begin position="1"/>
        <end position="34"/>
    </location>
</feature>
<evidence type="ECO:0000259" key="8">
    <source>
        <dbReference type="PROSITE" id="PS50011"/>
    </source>
</evidence>
<dbReference type="Pfam" id="PF00069">
    <property type="entry name" value="Pkinase"/>
    <property type="match status" value="1"/>
</dbReference>
<keyword evidence="2" id="KW-0808">Transferase</keyword>
<dbReference type="InterPro" id="IPR011009">
    <property type="entry name" value="Kinase-like_dom_sf"/>
</dbReference>
<dbReference type="GO" id="GO:0005524">
    <property type="term" value="F:ATP binding"/>
    <property type="evidence" value="ECO:0007669"/>
    <property type="project" value="UniProtKB-UniRule"/>
</dbReference>
<dbReference type="PANTHER" id="PTHR24345">
    <property type="entry name" value="SERINE/THREONINE-PROTEIN KINASE PLK"/>
    <property type="match status" value="1"/>
</dbReference>
<sequence length="324" mass="36514">MSEAQHGLPQDPQDVTQVPEETPPPPRLFTPPQNGEVITYNNVNYYLGNFIGKGSFGGVYECTDDWGNELVAKVLLPLNRSYEEVKEEWLKELQKLAYLRHPAITFVHSAFEYRDTFYLILERCSSTLYDLINMPDLLPDVWIPYVSRDVLQAVHFIHSGGYVHKDIHPGNVFMLWLKDRMNPAVSVLQFKVGDLGISNLESDIDIFNTILADWMLPPEAIDPTEFGIVGKQVDVYHTGLLLLSLLLKGVPTFTKDEIVAGKPRQVAESLSSPYALPIAKTLRRHVAYRTQTAIDFWKDIATAFFSSQAQSRPQTSDSGTALLS</sequence>
<keyword evidence="4 9" id="KW-0418">Kinase</keyword>
<evidence type="ECO:0000256" key="5">
    <source>
        <dbReference type="ARBA" id="ARBA00022840"/>
    </source>
</evidence>
<dbReference type="InterPro" id="IPR017441">
    <property type="entry name" value="Protein_kinase_ATP_BS"/>
</dbReference>
<evidence type="ECO:0000256" key="4">
    <source>
        <dbReference type="ARBA" id="ARBA00022777"/>
    </source>
</evidence>
<dbReference type="InterPro" id="IPR000719">
    <property type="entry name" value="Prot_kinase_dom"/>
</dbReference>
<dbReference type="Gene3D" id="1.10.510.10">
    <property type="entry name" value="Transferase(Phosphotransferase) domain 1"/>
    <property type="match status" value="1"/>
</dbReference>
<evidence type="ECO:0000313" key="10">
    <source>
        <dbReference type="Proteomes" id="UP000705867"/>
    </source>
</evidence>
<feature type="domain" description="Protein kinase" evidence="8">
    <location>
        <begin position="45"/>
        <end position="324"/>
    </location>
</feature>
<evidence type="ECO:0000256" key="1">
    <source>
        <dbReference type="ARBA" id="ARBA00022527"/>
    </source>
</evidence>
<feature type="binding site" evidence="6">
    <location>
        <position position="73"/>
    </location>
    <ligand>
        <name>ATP</name>
        <dbReference type="ChEBI" id="CHEBI:30616"/>
    </ligand>
</feature>
<keyword evidence="3 6" id="KW-0547">Nucleotide-binding</keyword>
<keyword evidence="5 6" id="KW-0067">ATP-binding</keyword>
<protein>
    <submittedName>
        <fullName evidence="9">Protein kinase family protein</fullName>
    </submittedName>
</protein>
<dbReference type="EMBL" id="JAIOIV010000015">
    <property type="protein sequence ID" value="MBZ0154892.1"/>
    <property type="molecule type" value="Genomic_DNA"/>
</dbReference>
<evidence type="ECO:0000256" key="2">
    <source>
        <dbReference type="ARBA" id="ARBA00022679"/>
    </source>
</evidence>
<evidence type="ECO:0000256" key="6">
    <source>
        <dbReference type="PROSITE-ProRule" id="PRU10141"/>
    </source>
</evidence>
<proteinExistence type="predicted"/>
<gene>
    <name evidence="9" type="ORF">K8I29_01595</name>
</gene>
<dbReference type="GO" id="GO:0004674">
    <property type="term" value="F:protein serine/threonine kinase activity"/>
    <property type="evidence" value="ECO:0007669"/>
    <property type="project" value="UniProtKB-KW"/>
</dbReference>
<evidence type="ECO:0000313" key="9">
    <source>
        <dbReference type="EMBL" id="MBZ0154892.1"/>
    </source>
</evidence>
<name>A0A953M0T6_9BACT</name>
<dbReference type="AlphaFoldDB" id="A0A953M0T6"/>
<dbReference type="PANTHER" id="PTHR24345:SF0">
    <property type="entry name" value="CELL CYCLE SERINE_THREONINE-PROTEIN KINASE CDC5_MSD2"/>
    <property type="match status" value="1"/>
</dbReference>
<keyword evidence="1" id="KW-0723">Serine/threonine-protein kinase</keyword>